<evidence type="ECO:0000313" key="2">
    <source>
        <dbReference type="Proteomes" id="UP001161697"/>
    </source>
</evidence>
<sequence>MKHPHALNPSKARAAAHRAMALAALRSTSSLAVRLNRYNHHRAIQRSLEAQANACDWLESLEGDAWADACEEIATALKAKEVAMDNLDSRWELDQLSQRADGLTSAGMGLEAIGRLLNESELHADDVNGLQQAVMALGNYVRVTGFELYAQAEKMKGGAK</sequence>
<dbReference type="EMBL" id="JAOCJE010000001">
    <property type="protein sequence ID" value="MDH1341491.1"/>
    <property type="molecule type" value="Genomic_DNA"/>
</dbReference>
<proteinExistence type="predicted"/>
<organism evidence="1 2">
    <name type="scientific">Ectopseudomonas oleovorans</name>
    <name type="common">Pseudomonas oleovorans</name>
    <dbReference type="NCBI Taxonomy" id="301"/>
    <lineage>
        <taxon>Bacteria</taxon>
        <taxon>Pseudomonadati</taxon>
        <taxon>Pseudomonadota</taxon>
        <taxon>Gammaproteobacteria</taxon>
        <taxon>Pseudomonadales</taxon>
        <taxon>Pseudomonadaceae</taxon>
        <taxon>Ectopseudomonas</taxon>
    </lineage>
</organism>
<dbReference type="AlphaFoldDB" id="A0AA42TYZ6"/>
<accession>A0AA42TYZ6</accession>
<dbReference type="Proteomes" id="UP001161697">
    <property type="component" value="Unassembled WGS sequence"/>
</dbReference>
<evidence type="ECO:0000313" key="1">
    <source>
        <dbReference type="EMBL" id="MDH1341491.1"/>
    </source>
</evidence>
<comment type="caution">
    <text evidence="1">The sequence shown here is derived from an EMBL/GenBank/DDBJ whole genome shotgun (WGS) entry which is preliminary data.</text>
</comment>
<protein>
    <submittedName>
        <fullName evidence="1">Uncharacterized protein</fullName>
    </submittedName>
</protein>
<reference evidence="1" key="1">
    <citation type="submission" date="2022-09" db="EMBL/GenBank/DDBJ databases">
        <title>Intensive care unit water sources are persistently colonized with multi-drug resistant bacteria and are the site of extensive horizontal gene transfer of antibiotic resistance genes.</title>
        <authorList>
            <person name="Diorio-Toth L."/>
        </authorList>
    </citation>
    <scope>NUCLEOTIDE SEQUENCE</scope>
    <source>
        <strain evidence="1">GD03704</strain>
    </source>
</reference>
<dbReference type="RefSeq" id="WP_279533337.1">
    <property type="nucleotide sequence ID" value="NZ_CP104579.1"/>
</dbReference>
<name>A0AA42TYZ6_ECTOL</name>
<gene>
    <name evidence="1" type="ORF">N5J11_20330</name>
</gene>